<evidence type="ECO:0000256" key="6">
    <source>
        <dbReference type="SAM" id="Phobius"/>
    </source>
</evidence>
<accession>A0A5C4SND9</accession>
<dbReference type="EMBL" id="VDCS01000005">
    <property type="protein sequence ID" value="TNJ45308.1"/>
    <property type="molecule type" value="Genomic_DNA"/>
</dbReference>
<feature type="domain" description="RDD" evidence="7">
    <location>
        <begin position="12"/>
        <end position="132"/>
    </location>
</feature>
<evidence type="ECO:0000256" key="4">
    <source>
        <dbReference type="ARBA" id="ARBA00022989"/>
    </source>
</evidence>
<name>A0A5C4SND9_9FLAO</name>
<organism evidence="8 9">
    <name type="scientific">Allotamlana fucoidanivorans</name>
    <dbReference type="NCBI Taxonomy" id="2583814"/>
    <lineage>
        <taxon>Bacteria</taxon>
        <taxon>Pseudomonadati</taxon>
        <taxon>Bacteroidota</taxon>
        <taxon>Flavobacteriia</taxon>
        <taxon>Flavobacteriales</taxon>
        <taxon>Flavobacteriaceae</taxon>
        <taxon>Allotamlana</taxon>
    </lineage>
</organism>
<evidence type="ECO:0000259" key="7">
    <source>
        <dbReference type="Pfam" id="PF06271"/>
    </source>
</evidence>
<dbReference type="PANTHER" id="PTHR36115">
    <property type="entry name" value="PROLINE-RICH ANTIGEN HOMOLOG-RELATED"/>
    <property type="match status" value="1"/>
</dbReference>
<sequence>MDAQFSVTPDLYASKGSRFTNYIIDLLLFIGLFYGVIILISVLVYTFVDDVTGFENFVDGLEHVNPFLDRLVTGSMLALLYFFSEWLLKGRTIGKYITKTKVVMLDGSNPEPIDFLKRSFSRIIPFEALSFLGAGGRGWHDTLSKTFVVDIERFHAKQDALSALDDIGKDMDVL</sequence>
<comment type="subcellular location">
    <subcellularLocation>
        <location evidence="1">Cell membrane</location>
        <topology evidence="1">Multi-pass membrane protein</topology>
    </subcellularLocation>
</comment>
<evidence type="ECO:0000313" key="9">
    <source>
        <dbReference type="Proteomes" id="UP000308713"/>
    </source>
</evidence>
<dbReference type="OrthoDB" id="762068at2"/>
<keyword evidence="2" id="KW-1003">Cell membrane</keyword>
<evidence type="ECO:0000313" key="8">
    <source>
        <dbReference type="EMBL" id="TNJ45308.1"/>
    </source>
</evidence>
<feature type="transmembrane region" description="Helical" evidence="6">
    <location>
        <begin position="67"/>
        <end position="88"/>
    </location>
</feature>
<keyword evidence="5 6" id="KW-0472">Membrane</keyword>
<dbReference type="AlphaFoldDB" id="A0A5C4SND9"/>
<keyword evidence="4 6" id="KW-1133">Transmembrane helix</keyword>
<reference evidence="8 9" key="1">
    <citation type="submission" date="2019-05" db="EMBL/GenBank/DDBJ databases">
        <title>Tamlana fucoidanivorans sp. nov., isolated from the surface of algae collected from Fujian province in China.</title>
        <authorList>
            <person name="Li J."/>
        </authorList>
    </citation>
    <scope>NUCLEOTIDE SEQUENCE [LARGE SCALE GENOMIC DNA]</scope>
    <source>
        <strain evidence="8 9">CW2-9</strain>
    </source>
</reference>
<dbReference type="RefSeq" id="WP_139695825.1">
    <property type="nucleotide sequence ID" value="NZ_CP074074.1"/>
</dbReference>
<dbReference type="InterPro" id="IPR010432">
    <property type="entry name" value="RDD"/>
</dbReference>
<keyword evidence="9" id="KW-1185">Reference proteome</keyword>
<evidence type="ECO:0000256" key="5">
    <source>
        <dbReference type="ARBA" id="ARBA00023136"/>
    </source>
</evidence>
<dbReference type="PANTHER" id="PTHR36115:SF4">
    <property type="entry name" value="MEMBRANE PROTEIN"/>
    <property type="match status" value="1"/>
</dbReference>
<dbReference type="Pfam" id="PF06271">
    <property type="entry name" value="RDD"/>
    <property type="match status" value="1"/>
</dbReference>
<keyword evidence="3 6" id="KW-0812">Transmembrane</keyword>
<dbReference type="InterPro" id="IPR051791">
    <property type="entry name" value="Pra-immunoreactive"/>
</dbReference>
<proteinExistence type="predicted"/>
<gene>
    <name evidence="8" type="ORF">FGF67_06245</name>
</gene>
<protein>
    <submittedName>
        <fullName evidence="8">RDD family protein</fullName>
    </submittedName>
</protein>
<evidence type="ECO:0000256" key="2">
    <source>
        <dbReference type="ARBA" id="ARBA00022475"/>
    </source>
</evidence>
<evidence type="ECO:0000256" key="1">
    <source>
        <dbReference type="ARBA" id="ARBA00004651"/>
    </source>
</evidence>
<evidence type="ECO:0000256" key="3">
    <source>
        <dbReference type="ARBA" id="ARBA00022692"/>
    </source>
</evidence>
<dbReference type="GO" id="GO:0005886">
    <property type="term" value="C:plasma membrane"/>
    <property type="evidence" value="ECO:0007669"/>
    <property type="project" value="UniProtKB-SubCell"/>
</dbReference>
<feature type="transmembrane region" description="Helical" evidence="6">
    <location>
        <begin position="22"/>
        <end position="47"/>
    </location>
</feature>
<dbReference type="Proteomes" id="UP000308713">
    <property type="component" value="Unassembled WGS sequence"/>
</dbReference>
<comment type="caution">
    <text evidence="8">The sequence shown here is derived from an EMBL/GenBank/DDBJ whole genome shotgun (WGS) entry which is preliminary data.</text>
</comment>